<keyword evidence="8 11" id="KW-0406">Ion transport</keyword>
<dbReference type="ChEMBL" id="CHEMBL2364676"/>
<sequence length="373" mass="43408">MDCYFRQKWLDRRLAFDTFGNRNDLPISSKMLNDIWTPDTYIRNGRHSYLHTLTVPNVLFRVRHDGQIHVSQRLTIRSRCKMFFKKFPMDCQACPIEIGSLGYFSKDIVYVWKDVELDSKMSNMLAQYQLLHVIKTSHNWTDPHDNKLNISVLKVYFKLQRQQGFYILQIYTPCTLIVVVSWVSFWINKESSPARVSLGIMTVLSVSTLGFSYRSDLPKVSHSTALDIYIMLGSVSEILFSSCFGFVFAAVIEYAIINYVNRTNIRKKVSKIRISSKPLMPPRQRTSLHCKKMTPDSKLQSNRNLFTPKQEHSMFHRIAAEASEKVKIKNPTNVVSRIDSAAKIAFPSLYILFNVIYWLAFLYWIPDEINTLI</sequence>
<evidence type="ECO:0000256" key="1">
    <source>
        <dbReference type="ARBA" id="ARBA00004141"/>
    </source>
</evidence>
<keyword evidence="10 11" id="KW-0407">Ion channel</keyword>
<evidence type="ECO:0000256" key="3">
    <source>
        <dbReference type="ARBA" id="ARBA00022448"/>
    </source>
</evidence>
<dbReference type="SUPFAM" id="SSF63712">
    <property type="entry name" value="Nicotinic receptor ligand binding domain-like"/>
    <property type="match status" value="1"/>
</dbReference>
<dbReference type="Pfam" id="PF02932">
    <property type="entry name" value="Neur_chan_memb"/>
    <property type="match status" value="1"/>
</dbReference>
<evidence type="ECO:0000256" key="2">
    <source>
        <dbReference type="ARBA" id="ARBA00004236"/>
    </source>
</evidence>
<accession>A0A1I7W5Q0</accession>
<feature type="transmembrane region" description="Helical" evidence="11">
    <location>
        <begin position="344"/>
        <end position="365"/>
    </location>
</feature>
<keyword evidence="6" id="KW-0732">Signal</keyword>
<dbReference type="GO" id="GO:0005886">
    <property type="term" value="C:plasma membrane"/>
    <property type="evidence" value="ECO:0007669"/>
    <property type="project" value="UniProtKB-SubCell"/>
</dbReference>
<dbReference type="PRINTS" id="PR00252">
    <property type="entry name" value="NRIONCHANNEL"/>
</dbReference>
<evidence type="ECO:0000256" key="11">
    <source>
        <dbReference type="RuleBase" id="RU000687"/>
    </source>
</evidence>
<reference evidence="15" key="2">
    <citation type="submission" date="2016-11" db="UniProtKB">
        <authorList>
            <consortium name="WormBaseParasite"/>
        </authorList>
    </citation>
    <scope>IDENTIFICATION</scope>
</reference>
<dbReference type="PANTHER" id="PTHR18945">
    <property type="entry name" value="NEUROTRANSMITTER GATED ION CHANNEL"/>
    <property type="match status" value="1"/>
</dbReference>
<dbReference type="eggNOG" id="KOG3642">
    <property type="taxonomic scope" value="Eukaryota"/>
</dbReference>
<evidence type="ECO:0000259" key="13">
    <source>
        <dbReference type="Pfam" id="PF02932"/>
    </source>
</evidence>
<keyword evidence="7 11" id="KW-1133">Transmembrane helix</keyword>
<evidence type="ECO:0000259" key="12">
    <source>
        <dbReference type="Pfam" id="PF02931"/>
    </source>
</evidence>
<reference evidence="14" key="1">
    <citation type="submission" date="2012-04" db="EMBL/GenBank/DDBJ databases">
        <title>The Genome Sequence of Loa loa.</title>
        <authorList>
            <consortium name="The Broad Institute Genome Sequencing Platform"/>
            <consortium name="Broad Institute Genome Sequencing Center for Infectious Disease"/>
            <person name="Nutman T.B."/>
            <person name="Fink D.L."/>
            <person name="Russ C."/>
            <person name="Young S."/>
            <person name="Zeng Q."/>
            <person name="Gargeya S."/>
            <person name="Alvarado L."/>
            <person name="Berlin A."/>
            <person name="Chapman S.B."/>
            <person name="Chen Z."/>
            <person name="Freedman E."/>
            <person name="Gellesch M."/>
            <person name="Goldberg J."/>
            <person name="Griggs A."/>
            <person name="Gujja S."/>
            <person name="Heilman E.R."/>
            <person name="Heiman D."/>
            <person name="Howarth C."/>
            <person name="Mehta T."/>
            <person name="Neiman D."/>
            <person name="Pearson M."/>
            <person name="Roberts A."/>
            <person name="Saif S."/>
            <person name="Shea T."/>
            <person name="Shenoy N."/>
            <person name="Sisk P."/>
            <person name="Stolte C."/>
            <person name="Sykes S."/>
            <person name="White J."/>
            <person name="Yandava C."/>
            <person name="Haas B."/>
            <person name="Henn M.R."/>
            <person name="Nusbaum C."/>
            <person name="Birren B."/>
        </authorList>
    </citation>
    <scope>NUCLEOTIDE SEQUENCE [LARGE SCALE GENOMIC DNA]</scope>
</reference>
<dbReference type="SUPFAM" id="SSF90112">
    <property type="entry name" value="Neurotransmitter-gated ion-channel transmembrane pore"/>
    <property type="match status" value="1"/>
</dbReference>
<dbReference type="Pfam" id="PF02931">
    <property type="entry name" value="Neur_chan_LBD"/>
    <property type="match status" value="1"/>
</dbReference>
<dbReference type="InterPro" id="IPR006029">
    <property type="entry name" value="Neurotrans-gated_channel_TM"/>
</dbReference>
<dbReference type="CDD" id="cd19049">
    <property type="entry name" value="LGIC_TM_anion"/>
    <property type="match status" value="1"/>
</dbReference>
<evidence type="ECO:0000313" key="14">
    <source>
        <dbReference type="Proteomes" id="UP000095285"/>
    </source>
</evidence>
<dbReference type="AlphaFoldDB" id="A0A1I7W5Q0"/>
<dbReference type="InterPro" id="IPR038050">
    <property type="entry name" value="Neuro_actylchol_rec"/>
</dbReference>
<comment type="subcellular location">
    <subcellularLocation>
        <location evidence="2">Cell membrane</location>
    </subcellularLocation>
    <subcellularLocation>
        <location evidence="1">Membrane</location>
        <topology evidence="1">Multi-pass membrane protein</topology>
    </subcellularLocation>
</comment>
<keyword evidence="3 11" id="KW-0813">Transport</keyword>
<dbReference type="PRINTS" id="PR00253">
    <property type="entry name" value="GABAARECEPTR"/>
</dbReference>
<dbReference type="InterPro" id="IPR006201">
    <property type="entry name" value="Neur_channel"/>
</dbReference>
<dbReference type="GO" id="GO:0004888">
    <property type="term" value="F:transmembrane signaling receptor activity"/>
    <property type="evidence" value="ECO:0007669"/>
    <property type="project" value="InterPro"/>
</dbReference>
<organism evidence="14 15">
    <name type="scientific">Loa loa</name>
    <name type="common">Eye worm</name>
    <name type="synonym">Filaria loa</name>
    <dbReference type="NCBI Taxonomy" id="7209"/>
    <lineage>
        <taxon>Eukaryota</taxon>
        <taxon>Metazoa</taxon>
        <taxon>Ecdysozoa</taxon>
        <taxon>Nematoda</taxon>
        <taxon>Chromadorea</taxon>
        <taxon>Rhabditida</taxon>
        <taxon>Spirurina</taxon>
        <taxon>Spiruromorpha</taxon>
        <taxon>Filarioidea</taxon>
        <taxon>Onchocercidae</taxon>
        <taxon>Loa</taxon>
    </lineage>
</organism>
<dbReference type="GO" id="GO:0005230">
    <property type="term" value="F:extracellular ligand-gated monoatomic ion channel activity"/>
    <property type="evidence" value="ECO:0007669"/>
    <property type="project" value="InterPro"/>
</dbReference>
<feature type="transmembrane region" description="Helical" evidence="11">
    <location>
        <begin position="165"/>
        <end position="187"/>
    </location>
</feature>
<dbReference type="Gene3D" id="2.70.170.10">
    <property type="entry name" value="Neurotransmitter-gated ion-channel ligand-binding domain"/>
    <property type="match status" value="1"/>
</dbReference>
<dbReference type="InterPro" id="IPR036719">
    <property type="entry name" value="Neuro-gated_channel_TM_sf"/>
</dbReference>
<feature type="domain" description="Neurotransmitter-gated ion-channel transmembrane" evidence="13">
    <location>
        <begin position="170"/>
        <end position="279"/>
    </location>
</feature>
<protein>
    <submittedName>
        <fullName evidence="15">Gamma-aminobutyric acid receptor subunit beta-like</fullName>
    </submittedName>
</protein>
<proteinExistence type="inferred from homology"/>
<comment type="similarity">
    <text evidence="11">Belongs to the ligand-gated ion channel (TC 1.A.9) family.</text>
</comment>
<keyword evidence="4" id="KW-1003">Cell membrane</keyword>
<dbReference type="PROSITE" id="PS00236">
    <property type="entry name" value="NEUROTR_ION_CHANNEL"/>
    <property type="match status" value="1"/>
</dbReference>
<comment type="caution">
    <text evidence="11">Lacks conserved residue(s) required for the propagation of feature annotation.</text>
</comment>
<dbReference type="InterPro" id="IPR006202">
    <property type="entry name" value="Neur_chan_lig-bd"/>
</dbReference>
<feature type="domain" description="Neurotransmitter-gated ion-channel ligand-binding" evidence="12">
    <location>
        <begin position="1"/>
        <end position="162"/>
    </location>
</feature>
<name>A0A1I7W5Q0_LOALO</name>
<dbReference type="WBParaSite" id="EN70_9898">
    <property type="protein sequence ID" value="EN70_9898"/>
    <property type="gene ID" value="EN70_9898"/>
</dbReference>
<evidence type="ECO:0000256" key="9">
    <source>
        <dbReference type="ARBA" id="ARBA00023136"/>
    </source>
</evidence>
<keyword evidence="14" id="KW-1185">Reference proteome</keyword>
<evidence type="ECO:0000256" key="5">
    <source>
        <dbReference type="ARBA" id="ARBA00022692"/>
    </source>
</evidence>
<evidence type="ECO:0000256" key="4">
    <source>
        <dbReference type="ARBA" id="ARBA00022475"/>
    </source>
</evidence>
<keyword evidence="9 11" id="KW-0472">Membrane</keyword>
<dbReference type="InterPro" id="IPR018000">
    <property type="entry name" value="Neurotransmitter_ion_chnl_CS"/>
</dbReference>
<dbReference type="Gene3D" id="1.20.58.390">
    <property type="entry name" value="Neurotransmitter-gated ion-channel transmembrane domain"/>
    <property type="match status" value="1"/>
</dbReference>
<dbReference type="Proteomes" id="UP000095285">
    <property type="component" value="Unassembled WGS sequence"/>
</dbReference>
<evidence type="ECO:0000256" key="10">
    <source>
        <dbReference type="ARBA" id="ARBA00023303"/>
    </source>
</evidence>
<evidence type="ECO:0000313" key="15">
    <source>
        <dbReference type="WBParaSite" id="EN70_9898"/>
    </source>
</evidence>
<evidence type="ECO:0000256" key="7">
    <source>
        <dbReference type="ARBA" id="ARBA00022989"/>
    </source>
</evidence>
<evidence type="ECO:0000256" key="8">
    <source>
        <dbReference type="ARBA" id="ARBA00023065"/>
    </source>
</evidence>
<feature type="transmembrane region" description="Helical" evidence="11">
    <location>
        <begin position="238"/>
        <end position="260"/>
    </location>
</feature>
<dbReference type="STRING" id="7209.A0A1I7W5Q0"/>
<dbReference type="InterPro" id="IPR036734">
    <property type="entry name" value="Neur_chan_lig-bd_sf"/>
</dbReference>
<dbReference type="InterPro" id="IPR006028">
    <property type="entry name" value="GABAA/Glycine_rcpt"/>
</dbReference>
<evidence type="ECO:0000256" key="6">
    <source>
        <dbReference type="ARBA" id="ARBA00022729"/>
    </source>
</evidence>
<keyword evidence="5 11" id="KW-0812">Transmembrane</keyword>